<feature type="region of interest" description="Disordered" evidence="1">
    <location>
        <begin position="1"/>
        <end position="26"/>
    </location>
</feature>
<dbReference type="EMBL" id="BAAAZX010000002">
    <property type="protein sequence ID" value="GAA3982052.1"/>
    <property type="molecule type" value="Genomic_DNA"/>
</dbReference>
<feature type="region of interest" description="Disordered" evidence="1">
    <location>
        <begin position="119"/>
        <end position="147"/>
    </location>
</feature>
<evidence type="ECO:0000256" key="1">
    <source>
        <dbReference type="SAM" id="MobiDB-lite"/>
    </source>
</evidence>
<accession>A0ABP7QGC8</accession>
<sequence>MNLGLTVSSPASSSTPHPARSTVDIRSPHAVPAGEEKPIMAHEVDPHSCERTPEAIRAALQRRPDWLQGFEQDWLSAAADFDQAALDAVTDKWFPFALACATPGYLDEVEQTVKRMTEGDTEGMVFRDADGNAYDAENRPIDAGRSG</sequence>
<dbReference type="InterPro" id="IPR046214">
    <property type="entry name" value="DUF6247"/>
</dbReference>
<feature type="compositionally biased region" description="Basic and acidic residues" evidence="1">
    <location>
        <begin position="125"/>
        <end position="147"/>
    </location>
</feature>
<dbReference type="Pfam" id="PF19760">
    <property type="entry name" value="DUF6247"/>
    <property type="match status" value="1"/>
</dbReference>
<evidence type="ECO:0000313" key="3">
    <source>
        <dbReference type="Proteomes" id="UP001500456"/>
    </source>
</evidence>
<dbReference type="Proteomes" id="UP001500456">
    <property type="component" value="Unassembled WGS sequence"/>
</dbReference>
<gene>
    <name evidence="2" type="ORF">GCM10022232_12870</name>
</gene>
<name>A0ABP7QGC8_9ACTN</name>
<feature type="compositionally biased region" description="Low complexity" evidence="1">
    <location>
        <begin position="8"/>
        <end position="22"/>
    </location>
</feature>
<protein>
    <submittedName>
        <fullName evidence="2">Uncharacterized protein</fullName>
    </submittedName>
</protein>
<keyword evidence="3" id="KW-1185">Reference proteome</keyword>
<reference evidence="3" key="1">
    <citation type="journal article" date="2019" name="Int. J. Syst. Evol. Microbiol.">
        <title>The Global Catalogue of Microorganisms (GCM) 10K type strain sequencing project: providing services to taxonomists for standard genome sequencing and annotation.</title>
        <authorList>
            <consortium name="The Broad Institute Genomics Platform"/>
            <consortium name="The Broad Institute Genome Sequencing Center for Infectious Disease"/>
            <person name="Wu L."/>
            <person name="Ma J."/>
        </authorList>
    </citation>
    <scope>NUCLEOTIDE SEQUENCE [LARGE SCALE GENOMIC DNA]</scope>
    <source>
        <strain evidence="3">JCM 16924</strain>
    </source>
</reference>
<organism evidence="2 3">
    <name type="scientific">Streptomyces plumbiresistens</name>
    <dbReference type="NCBI Taxonomy" id="511811"/>
    <lineage>
        <taxon>Bacteria</taxon>
        <taxon>Bacillati</taxon>
        <taxon>Actinomycetota</taxon>
        <taxon>Actinomycetes</taxon>
        <taxon>Kitasatosporales</taxon>
        <taxon>Streptomycetaceae</taxon>
        <taxon>Streptomyces</taxon>
    </lineage>
</organism>
<comment type="caution">
    <text evidence="2">The sequence shown here is derived from an EMBL/GenBank/DDBJ whole genome shotgun (WGS) entry which is preliminary data.</text>
</comment>
<evidence type="ECO:0000313" key="2">
    <source>
        <dbReference type="EMBL" id="GAA3982052.1"/>
    </source>
</evidence>
<proteinExistence type="predicted"/>